<gene>
    <name evidence="1" type="ORF">DAVIS_01578</name>
</gene>
<sequence length="263" mass="29475">MPLADYSIGSASPWAASARHVQPREVARSEHLRSASLDATERADLVSRLYDVYCETVRGDTQDQLAARIFAGDEVRLIVYYGALGQVVGFAYAGLERMAATGDRHAIFYAGVFFRRGYHCGASAIFWGLRQALHFKLREPRTRLAYCTRSSSPAPYRLLAATMPRVYPCRNHRTPPHVEALARAFSARMHYVPIGASPWIVHSGATPRDAARLHSLEHDPHARFYRDLNPRFAEGEALLTWIPLDPANIAGGFVRLIRTWLSQ</sequence>
<dbReference type="RefSeq" id="WP_117431872.1">
    <property type="nucleotide sequence ID" value="NZ_BQLC01000547.1"/>
</dbReference>
<organism evidence="1 2">
    <name type="scientific">Mycobacterium marinum</name>
    <dbReference type="NCBI Taxonomy" id="1781"/>
    <lineage>
        <taxon>Bacteria</taxon>
        <taxon>Bacillati</taxon>
        <taxon>Actinomycetota</taxon>
        <taxon>Actinomycetes</taxon>
        <taxon>Mycobacteriales</taxon>
        <taxon>Mycobacteriaceae</taxon>
        <taxon>Mycobacterium</taxon>
        <taxon>Mycobacterium ulcerans group</taxon>
    </lineage>
</organism>
<dbReference type="Proteomes" id="UP000257451">
    <property type="component" value="Unassembled WGS sequence"/>
</dbReference>
<protein>
    <submittedName>
        <fullName evidence="1">Uncharacterized protein</fullName>
    </submittedName>
</protein>
<dbReference type="AlphaFoldDB" id="A0A3E2MZ71"/>
<reference evidence="1 2" key="1">
    <citation type="journal article" date="2018" name="Sci. Rep.">
        <title>Extensive genomic diversity among Mycobacterium marinum strains revealed by whole genome sequencing.</title>
        <authorList>
            <person name="Das S."/>
            <person name="Pettersson B.M."/>
            <person name="Behra P.R."/>
            <person name="Mallick A."/>
            <person name="Cheramie M."/>
            <person name="Ramesh M."/>
            <person name="Shirreff L."/>
            <person name="DuCote T."/>
            <person name="Dasgupta S."/>
            <person name="Ennis D.G."/>
            <person name="Kirsebom L.A."/>
        </authorList>
    </citation>
    <scope>NUCLEOTIDE SEQUENCE [LARGE SCALE GENOMIC DNA]</scope>
    <source>
        <strain evidence="1 2">Davis1</strain>
    </source>
</reference>
<name>A0A3E2MZ71_MYCMR</name>
<accession>A0A3E2MZ71</accession>
<evidence type="ECO:0000313" key="2">
    <source>
        <dbReference type="Proteomes" id="UP000257451"/>
    </source>
</evidence>
<proteinExistence type="predicted"/>
<comment type="caution">
    <text evidence="1">The sequence shown here is derived from an EMBL/GenBank/DDBJ whole genome shotgun (WGS) entry which is preliminary data.</text>
</comment>
<evidence type="ECO:0000313" key="1">
    <source>
        <dbReference type="EMBL" id="RFZ44554.1"/>
    </source>
</evidence>
<dbReference type="EMBL" id="PEDF01000042">
    <property type="protein sequence ID" value="RFZ44554.1"/>
    <property type="molecule type" value="Genomic_DNA"/>
</dbReference>